<evidence type="ECO:0008006" key="8">
    <source>
        <dbReference type="Google" id="ProtNLM"/>
    </source>
</evidence>
<accession>A0A653CL75</accession>
<dbReference type="Proteomes" id="UP000410492">
    <property type="component" value="Unassembled WGS sequence"/>
</dbReference>
<organism evidence="6 7">
    <name type="scientific">Callosobruchus maculatus</name>
    <name type="common">Southern cowpea weevil</name>
    <name type="synonym">Pulse bruchid</name>
    <dbReference type="NCBI Taxonomy" id="64391"/>
    <lineage>
        <taxon>Eukaryota</taxon>
        <taxon>Metazoa</taxon>
        <taxon>Ecdysozoa</taxon>
        <taxon>Arthropoda</taxon>
        <taxon>Hexapoda</taxon>
        <taxon>Insecta</taxon>
        <taxon>Pterygota</taxon>
        <taxon>Neoptera</taxon>
        <taxon>Endopterygota</taxon>
        <taxon>Coleoptera</taxon>
        <taxon>Polyphaga</taxon>
        <taxon>Cucujiformia</taxon>
        <taxon>Chrysomeloidea</taxon>
        <taxon>Chrysomelidae</taxon>
        <taxon>Bruchinae</taxon>
        <taxon>Bruchini</taxon>
        <taxon>Callosobruchus</taxon>
    </lineage>
</organism>
<dbReference type="InterPro" id="IPR030491">
    <property type="entry name" value="TBP_CS"/>
</dbReference>
<dbReference type="GO" id="GO:0001092">
    <property type="term" value="F:TFIIA-class transcription factor complex binding"/>
    <property type="evidence" value="ECO:0007669"/>
    <property type="project" value="UniProtKB-ARBA"/>
</dbReference>
<evidence type="ECO:0000256" key="3">
    <source>
        <dbReference type="ARBA" id="ARBA00023125"/>
    </source>
</evidence>
<proteinExistence type="inferred from homology"/>
<dbReference type="Pfam" id="PF00352">
    <property type="entry name" value="TBP"/>
    <property type="match status" value="2"/>
</dbReference>
<sequence>MRLREPRTTALIFQSGKIVCTGSRNEPDALLAAKKFAKIIQKLGFNVQFANFKIQNLVATCDLRFPIKLENLNMMHGQFSSYEPELFPGLVYRMLKPRMALLIFVNGKIVFTGGKSRQELKDALDNIYPILRSFKKN</sequence>
<gene>
    <name evidence="6" type="ORF">CALMAC_LOCUS10022</name>
</gene>
<dbReference type="GO" id="GO:0042797">
    <property type="term" value="P:tRNA transcription by RNA polymerase III"/>
    <property type="evidence" value="ECO:0007669"/>
    <property type="project" value="UniProtKB-ARBA"/>
</dbReference>
<dbReference type="OrthoDB" id="2127950at2759"/>
<evidence type="ECO:0000256" key="4">
    <source>
        <dbReference type="ARBA" id="ARBA00023163"/>
    </source>
</evidence>
<name>A0A653CL75_CALMS</name>
<keyword evidence="4" id="KW-0804">Transcription</keyword>
<dbReference type="AlphaFoldDB" id="A0A653CL75"/>
<dbReference type="GO" id="GO:0006352">
    <property type="term" value="P:DNA-templated transcription initiation"/>
    <property type="evidence" value="ECO:0007669"/>
    <property type="project" value="InterPro"/>
</dbReference>
<dbReference type="PROSITE" id="PS00351">
    <property type="entry name" value="TFIID"/>
    <property type="match status" value="1"/>
</dbReference>
<dbReference type="PRINTS" id="PR00686">
    <property type="entry name" value="TIFACTORIID"/>
</dbReference>
<evidence type="ECO:0000256" key="2">
    <source>
        <dbReference type="ARBA" id="ARBA00005560"/>
    </source>
</evidence>
<dbReference type="InterPro" id="IPR000814">
    <property type="entry name" value="TBP"/>
</dbReference>
<dbReference type="FunFam" id="3.30.310.10:FF:000002">
    <property type="entry name" value="TATA-box-binding protein 2"/>
    <property type="match status" value="1"/>
</dbReference>
<dbReference type="Gene3D" id="3.30.310.10">
    <property type="entry name" value="TATA-Binding Protein"/>
    <property type="match status" value="2"/>
</dbReference>
<evidence type="ECO:0000313" key="6">
    <source>
        <dbReference type="EMBL" id="VEN48650.1"/>
    </source>
</evidence>
<evidence type="ECO:0000313" key="7">
    <source>
        <dbReference type="Proteomes" id="UP000410492"/>
    </source>
</evidence>
<dbReference type="EMBL" id="CAACVG010008138">
    <property type="protein sequence ID" value="VEN48650.1"/>
    <property type="molecule type" value="Genomic_DNA"/>
</dbReference>
<dbReference type="InterPro" id="IPR012295">
    <property type="entry name" value="TBP_dom_sf"/>
</dbReference>
<comment type="similarity">
    <text evidence="2">Belongs to the TBP family.</text>
</comment>
<dbReference type="GO" id="GO:0000992">
    <property type="term" value="F:RNA polymerase III cis-regulatory region sequence-specific DNA binding"/>
    <property type="evidence" value="ECO:0007669"/>
    <property type="project" value="UniProtKB-ARBA"/>
</dbReference>
<protein>
    <recommendedName>
        <fullName evidence="8">TATA-box-binding protein</fullName>
    </recommendedName>
</protein>
<comment type="subcellular location">
    <subcellularLocation>
        <location evidence="1">Nucleus</location>
    </subcellularLocation>
</comment>
<keyword evidence="7" id="KW-1185">Reference proteome</keyword>
<dbReference type="SUPFAM" id="SSF55945">
    <property type="entry name" value="TATA-box binding protein-like"/>
    <property type="match status" value="2"/>
</dbReference>
<dbReference type="GO" id="GO:0005634">
    <property type="term" value="C:nucleus"/>
    <property type="evidence" value="ECO:0007669"/>
    <property type="project" value="UniProtKB-SubCell"/>
</dbReference>
<keyword evidence="3" id="KW-0238">DNA-binding</keyword>
<evidence type="ECO:0000256" key="5">
    <source>
        <dbReference type="ARBA" id="ARBA00023242"/>
    </source>
</evidence>
<dbReference type="PANTHER" id="PTHR10126">
    <property type="entry name" value="TATA-BOX BINDING PROTEIN"/>
    <property type="match status" value="1"/>
</dbReference>
<keyword evidence="5" id="KW-0539">Nucleus</keyword>
<evidence type="ECO:0000256" key="1">
    <source>
        <dbReference type="ARBA" id="ARBA00004123"/>
    </source>
</evidence>
<reference evidence="6 7" key="1">
    <citation type="submission" date="2019-01" db="EMBL/GenBank/DDBJ databases">
        <authorList>
            <person name="Sayadi A."/>
        </authorList>
    </citation>
    <scope>NUCLEOTIDE SEQUENCE [LARGE SCALE GENOMIC DNA]</scope>
</reference>
<dbReference type="GO" id="GO:0000978">
    <property type="term" value="F:RNA polymerase II cis-regulatory region sequence-specific DNA binding"/>
    <property type="evidence" value="ECO:0007669"/>
    <property type="project" value="UniProtKB-ARBA"/>
</dbReference>